<keyword evidence="4" id="KW-1185">Reference proteome</keyword>
<dbReference type="OrthoDB" id="4314040at2759"/>
<evidence type="ECO:0000256" key="1">
    <source>
        <dbReference type="ARBA" id="ARBA00023242"/>
    </source>
</evidence>
<feature type="region of interest" description="Disordered" evidence="2">
    <location>
        <begin position="425"/>
        <end position="459"/>
    </location>
</feature>
<dbReference type="InterPro" id="IPR001138">
    <property type="entry name" value="Zn2Cys6_DnaBD"/>
</dbReference>
<evidence type="ECO:0000256" key="2">
    <source>
        <dbReference type="SAM" id="MobiDB-lite"/>
    </source>
</evidence>
<feature type="compositionally biased region" description="Pro residues" evidence="2">
    <location>
        <begin position="323"/>
        <end position="332"/>
    </location>
</feature>
<evidence type="ECO:0000313" key="3">
    <source>
        <dbReference type="EMBL" id="EAQ93805.1"/>
    </source>
</evidence>
<dbReference type="AlphaFoldDB" id="Q2HCL4"/>
<evidence type="ECO:0008006" key="5">
    <source>
        <dbReference type="Google" id="ProtNLM"/>
    </source>
</evidence>
<dbReference type="eggNOG" id="ENOG502SJWZ">
    <property type="taxonomic scope" value="Eukaryota"/>
</dbReference>
<dbReference type="InterPro" id="IPR053178">
    <property type="entry name" value="Osmoadaptation_assoc"/>
</dbReference>
<dbReference type="STRING" id="306901.Q2HCL4"/>
<proteinExistence type="predicted"/>
<dbReference type="GeneID" id="4387665"/>
<organism evidence="3 4">
    <name type="scientific">Chaetomium globosum (strain ATCC 6205 / CBS 148.51 / DSM 1962 / NBRC 6347 / NRRL 1970)</name>
    <name type="common">Soil fungus</name>
    <dbReference type="NCBI Taxonomy" id="306901"/>
    <lineage>
        <taxon>Eukaryota</taxon>
        <taxon>Fungi</taxon>
        <taxon>Dikarya</taxon>
        <taxon>Ascomycota</taxon>
        <taxon>Pezizomycotina</taxon>
        <taxon>Sordariomycetes</taxon>
        <taxon>Sordariomycetidae</taxon>
        <taxon>Sordariales</taxon>
        <taxon>Chaetomiaceae</taxon>
        <taxon>Chaetomium</taxon>
    </lineage>
</organism>
<feature type="region of interest" description="Disordered" evidence="2">
    <location>
        <begin position="92"/>
        <end position="141"/>
    </location>
</feature>
<evidence type="ECO:0000313" key="4">
    <source>
        <dbReference type="Proteomes" id="UP000001056"/>
    </source>
</evidence>
<dbReference type="PANTHER" id="PTHR38111:SF11">
    <property type="entry name" value="TRANSCRIPTION FACTOR DOMAIN-CONTAINING PROTEIN-RELATED"/>
    <property type="match status" value="1"/>
</dbReference>
<dbReference type="Proteomes" id="UP000001056">
    <property type="component" value="Unassembled WGS sequence"/>
</dbReference>
<dbReference type="CDD" id="cd00067">
    <property type="entry name" value="GAL4"/>
    <property type="match status" value="1"/>
</dbReference>
<dbReference type="PANTHER" id="PTHR38111">
    <property type="entry name" value="ZN(2)-C6 FUNGAL-TYPE DOMAIN-CONTAINING PROTEIN-RELATED"/>
    <property type="match status" value="1"/>
</dbReference>
<dbReference type="VEuPathDB" id="FungiDB:CHGG_02040"/>
<dbReference type="HOGENOM" id="CLU_019524_2_0_1"/>
<dbReference type="GO" id="GO:0008270">
    <property type="term" value="F:zinc ion binding"/>
    <property type="evidence" value="ECO:0007669"/>
    <property type="project" value="InterPro"/>
</dbReference>
<reference evidence="4" key="1">
    <citation type="journal article" date="2015" name="Genome Announc.">
        <title>Draft genome sequence of the cellulolytic fungus Chaetomium globosum.</title>
        <authorList>
            <person name="Cuomo C.A."/>
            <person name="Untereiner W.A."/>
            <person name="Ma L.-J."/>
            <person name="Grabherr M."/>
            <person name="Birren B.W."/>
        </authorList>
    </citation>
    <scope>NUCLEOTIDE SEQUENCE [LARGE SCALE GENOMIC DNA]</scope>
    <source>
        <strain evidence="4">ATCC 6205 / CBS 148.51 / DSM 1962 / NBRC 6347 / NRRL 1970</strain>
    </source>
</reference>
<feature type="region of interest" description="Disordered" evidence="2">
    <location>
        <begin position="315"/>
        <end position="337"/>
    </location>
</feature>
<dbReference type="InParanoid" id="Q2HCL4"/>
<dbReference type="EMBL" id="CH408029">
    <property type="protein sequence ID" value="EAQ93805.1"/>
    <property type="molecule type" value="Genomic_DNA"/>
</dbReference>
<feature type="compositionally biased region" description="Low complexity" evidence="2">
    <location>
        <begin position="92"/>
        <end position="101"/>
    </location>
</feature>
<dbReference type="GO" id="GO:0000981">
    <property type="term" value="F:DNA-binding transcription factor activity, RNA polymerase II-specific"/>
    <property type="evidence" value="ECO:0007669"/>
    <property type="project" value="InterPro"/>
</dbReference>
<name>Q2HCL4_CHAGB</name>
<protein>
    <recommendedName>
        <fullName evidence="5">Zn(2)-C6 fungal-type domain-containing protein</fullName>
    </recommendedName>
</protein>
<dbReference type="RefSeq" id="XP_001221261.1">
    <property type="nucleotide sequence ID" value="XM_001221260.1"/>
</dbReference>
<feature type="compositionally biased region" description="Low complexity" evidence="2">
    <location>
        <begin position="435"/>
        <end position="449"/>
    </location>
</feature>
<keyword evidence="1" id="KW-0539">Nucleus</keyword>
<dbReference type="OMA" id="YWREAPE"/>
<sequence>MIKHPTDYQLPGGWNGAAMNPLATQRQFSLVASSPLGIFMPLILDAPATLTNATCDLAKPACSRCTRLRIPCVGCGEKRYKFKHAHAAAPPSAVTPTAAVPAPTPPKPASGSGGPNPPAAASSANAEPPRRGLITLRRPPSNGLTRGTAAYIAVLGVSDLRYDLAGCGGFLKDLPRRLGRNKALDASIGALTALFPSLYRAETSRGMLSAYVYALECLRYTLADRATAQTPETLCAIYIITICQASRGWIGGTDDPPVAHSEAVMHILNCIAVNGWRGRFENQLFLTLAVSVVSRHTRSPISHLLPPFHPQALCLGSRTTPPNTNPPSPTPDPESIYNPNIQLGPWFRRVMDNFTPHGTTSSKNGGPGPATSITTLVRLVEFVRDPHGDGGDIADIVLGYDVMLRETAQARANLEGMFGVMSASRSGTGTGTGTGSDASSEGLSVPSSPGSGGGGGPDRERIQLLCQAQYAVLLAATMLVNSLLGAMLADSGELVGQVAAYPDELVALNAQTAKYRPVGAGFMPTCLLMASAATTDPAQLGKLNAALAEFGPYPGHGKWEYWAAEMRGLFQGLRYKMSLIYRETVLP</sequence>
<accession>Q2HCL4</accession>
<gene>
    <name evidence="3" type="ORF">CHGG_02040</name>
</gene>